<gene>
    <name evidence="2" type="ORF">F1649_21795</name>
</gene>
<dbReference type="AlphaFoldDB" id="A0A5M9GK55"/>
<dbReference type="RefSeq" id="WP_141813408.1">
    <property type="nucleotide sequence ID" value="NZ_VFPL01000001.1"/>
</dbReference>
<accession>A0A5M9GK55</accession>
<evidence type="ECO:0000313" key="3">
    <source>
        <dbReference type="Proteomes" id="UP000322918"/>
    </source>
</evidence>
<reference evidence="2 3" key="1">
    <citation type="submission" date="2019-09" db="EMBL/GenBank/DDBJ databases">
        <title>Pararcticibacter amylolyticus gen. nov., sp. nov., isolated from a rottenly hemp rope, and reclassification of Pedobacter tournemirensis as Pararcticibacter tournemirensis comb. nov.</title>
        <authorList>
            <person name="Cai Y."/>
        </authorList>
    </citation>
    <scope>NUCLEOTIDE SEQUENCE [LARGE SCALE GENOMIC DNA]</scope>
    <source>
        <strain evidence="2 3">TF5-37.2-LB10</strain>
    </source>
</reference>
<evidence type="ECO:0008006" key="4">
    <source>
        <dbReference type="Google" id="ProtNLM"/>
    </source>
</evidence>
<feature type="compositionally biased region" description="Low complexity" evidence="1">
    <location>
        <begin position="132"/>
        <end position="143"/>
    </location>
</feature>
<feature type="compositionally biased region" description="Polar residues" evidence="1">
    <location>
        <begin position="150"/>
        <end position="162"/>
    </location>
</feature>
<name>A0A5M9GK55_9SPHI</name>
<evidence type="ECO:0000256" key="1">
    <source>
        <dbReference type="SAM" id="MobiDB-lite"/>
    </source>
</evidence>
<comment type="caution">
    <text evidence="2">The sequence shown here is derived from an EMBL/GenBank/DDBJ whole genome shotgun (WGS) entry which is preliminary data.</text>
</comment>
<feature type="region of interest" description="Disordered" evidence="1">
    <location>
        <begin position="128"/>
        <end position="164"/>
    </location>
</feature>
<proteinExistence type="predicted"/>
<dbReference type="Proteomes" id="UP000322918">
    <property type="component" value="Unassembled WGS sequence"/>
</dbReference>
<organism evidence="2 3">
    <name type="scientific">Arcticibacter tournemirensis</name>
    <dbReference type="NCBI Taxonomy" id="699437"/>
    <lineage>
        <taxon>Bacteria</taxon>
        <taxon>Pseudomonadati</taxon>
        <taxon>Bacteroidota</taxon>
        <taxon>Sphingobacteriia</taxon>
        <taxon>Sphingobacteriales</taxon>
        <taxon>Sphingobacteriaceae</taxon>
        <taxon>Arcticibacter</taxon>
    </lineage>
</organism>
<sequence length="226" mass="24904">MKTTLLFLLITLIIRNNAGLDPSHAKPFRDAQKAVISSLADSTRQLRQIYTSELGVREASNRNDGNRVEEYLHCVGLKKGSPWCAAYVCFCLGKAGIPNPRSGYCPNLFPAGKVIWERKFKVEGSKLKVESQQTAAPNPQPAALTGAHPATQNPQPATQSPSPGDVFGIWFPDKGRIAHVGFIDNWGEKYAVTVEGNTNEAGSRDGDGVYRKRRLISSLYKISRYR</sequence>
<dbReference type="EMBL" id="VWNE01000056">
    <property type="protein sequence ID" value="KAA8474926.1"/>
    <property type="molecule type" value="Genomic_DNA"/>
</dbReference>
<dbReference type="OrthoDB" id="9813532at2"/>
<keyword evidence="3" id="KW-1185">Reference proteome</keyword>
<protein>
    <recommendedName>
        <fullName evidence="4">CHAP domain-containing protein</fullName>
    </recommendedName>
</protein>
<evidence type="ECO:0000313" key="2">
    <source>
        <dbReference type="EMBL" id="KAA8474926.1"/>
    </source>
</evidence>